<dbReference type="EMBL" id="AZHE01000005">
    <property type="protein sequence ID" value="KHN99098.1"/>
    <property type="molecule type" value="Genomic_DNA"/>
</dbReference>
<keyword evidence="3" id="KW-0449">Lipoprotein</keyword>
<name>A0A0B2WYH0_METAS</name>
<dbReference type="Proteomes" id="UP000030816">
    <property type="component" value="Unassembled WGS sequence"/>
</dbReference>
<keyword evidence="3" id="KW-0012">Acyltransferase</keyword>
<dbReference type="OrthoDB" id="412018at2759"/>
<evidence type="ECO:0000313" key="3">
    <source>
        <dbReference type="EMBL" id="KHN99098.1"/>
    </source>
</evidence>
<evidence type="ECO:0000259" key="2">
    <source>
        <dbReference type="PROSITE" id="PS50263"/>
    </source>
</evidence>
<dbReference type="Gene3D" id="3.60.110.10">
    <property type="entry name" value="Carbon-nitrogen hydrolase"/>
    <property type="match status" value="1"/>
</dbReference>
<dbReference type="InterPro" id="IPR036526">
    <property type="entry name" value="C-N_Hydrolase_sf"/>
</dbReference>
<dbReference type="PANTHER" id="PTHR43674">
    <property type="entry name" value="NITRILASE C965.09-RELATED"/>
    <property type="match status" value="1"/>
</dbReference>
<dbReference type="PROSITE" id="PS50263">
    <property type="entry name" value="CN_HYDROLASE"/>
    <property type="match status" value="1"/>
</dbReference>
<dbReference type="HOGENOM" id="CLU_030130_2_0_1"/>
<sequence length="306" mass="32089">MAAKIKVAAIQLYSEPLAPAANFARAEAYIRDAASQGANIAVLPEYHLASWVPDAAAAFASTAAQSAPCLDKYRALARELGVAIVPGTLLEPGTSSGSGSGSGNGSGLANVAYFIGPDGAILGRYQKKNLWHPERPHLAADIETPHAAFDTPWGRMGMLICWDIAFPEACRALVADGAKMIISPSFWLADDGGEGSSLNPDCEKMILDNVCITRAFENAAAIVYVNSGAPKGSTNGRDGRGNTFCGASQVAVPIVGRLGGGGSMGPAEEMRVFDVDMALLDVAEGVYKVRRDMASEGWHYGPYRLP</sequence>
<reference evidence="3 4" key="1">
    <citation type="journal article" date="2014" name="Proc. Natl. Acad. Sci. U.S.A.">
        <title>Trajectory and genomic determinants of fungal-pathogen speciation and host adaptation.</title>
        <authorList>
            <person name="Hu X."/>
            <person name="Xiao G."/>
            <person name="Zheng P."/>
            <person name="Shang Y."/>
            <person name="Su Y."/>
            <person name="Zhang X."/>
            <person name="Liu X."/>
            <person name="Zhan S."/>
            <person name="St Leger R.J."/>
            <person name="Wang C."/>
        </authorList>
    </citation>
    <scope>NUCLEOTIDE SEQUENCE [LARGE SCALE GENOMIC DNA]</scope>
    <source>
        <strain evidence="3 4">ARSEF 1941</strain>
    </source>
</reference>
<evidence type="ECO:0000313" key="4">
    <source>
        <dbReference type="Proteomes" id="UP000030816"/>
    </source>
</evidence>
<dbReference type="CDD" id="cd07197">
    <property type="entry name" value="nitrilase"/>
    <property type="match status" value="1"/>
</dbReference>
<organism evidence="3 4">
    <name type="scientific">Metarhizium album (strain ARSEF 1941)</name>
    <dbReference type="NCBI Taxonomy" id="1081103"/>
    <lineage>
        <taxon>Eukaryota</taxon>
        <taxon>Fungi</taxon>
        <taxon>Dikarya</taxon>
        <taxon>Ascomycota</taxon>
        <taxon>Pezizomycotina</taxon>
        <taxon>Sordariomycetes</taxon>
        <taxon>Hypocreomycetidae</taxon>
        <taxon>Hypocreales</taxon>
        <taxon>Clavicipitaceae</taxon>
        <taxon>Metarhizium</taxon>
    </lineage>
</organism>
<dbReference type="AlphaFoldDB" id="A0A0B2WYH0"/>
<dbReference type="PANTHER" id="PTHR43674:SF16">
    <property type="entry name" value="CARBON-NITROGEN FAMILY, PUTATIVE (AFU_ORTHOLOGUE AFUA_5G02350)-RELATED"/>
    <property type="match status" value="1"/>
</dbReference>
<dbReference type="GO" id="GO:0016746">
    <property type="term" value="F:acyltransferase activity"/>
    <property type="evidence" value="ECO:0007669"/>
    <property type="project" value="UniProtKB-KW"/>
</dbReference>
<evidence type="ECO:0000256" key="1">
    <source>
        <dbReference type="ARBA" id="ARBA00022801"/>
    </source>
</evidence>
<accession>A0A0B2WYH0</accession>
<keyword evidence="3" id="KW-0808">Transferase</keyword>
<comment type="caution">
    <text evidence="3">The sequence shown here is derived from an EMBL/GenBank/DDBJ whole genome shotgun (WGS) entry which is preliminary data.</text>
</comment>
<dbReference type="STRING" id="1081103.A0A0B2WYH0"/>
<dbReference type="GeneID" id="63737251"/>
<proteinExistence type="predicted"/>
<keyword evidence="1" id="KW-0378">Hydrolase</keyword>
<dbReference type="InterPro" id="IPR050345">
    <property type="entry name" value="Aliph_Amidase/BUP"/>
</dbReference>
<dbReference type="SUPFAM" id="SSF56317">
    <property type="entry name" value="Carbon-nitrogen hydrolase"/>
    <property type="match status" value="1"/>
</dbReference>
<keyword evidence="4" id="KW-1185">Reference proteome</keyword>
<feature type="domain" description="CN hydrolase" evidence="2">
    <location>
        <begin position="5"/>
        <end position="277"/>
    </location>
</feature>
<gene>
    <name evidence="3" type="ORF">MAM_02796</name>
</gene>
<dbReference type="InterPro" id="IPR003010">
    <property type="entry name" value="C-N_Hydrolase"/>
</dbReference>
<dbReference type="Pfam" id="PF00795">
    <property type="entry name" value="CN_hydrolase"/>
    <property type="match status" value="1"/>
</dbReference>
<dbReference type="GO" id="GO:0016811">
    <property type="term" value="F:hydrolase activity, acting on carbon-nitrogen (but not peptide) bonds, in linear amides"/>
    <property type="evidence" value="ECO:0007669"/>
    <property type="project" value="TreeGrafter"/>
</dbReference>
<protein>
    <submittedName>
        <fullName evidence="3">Nitrilase/cyanide hydratase and apolipoprotein N-acyltransferase</fullName>
    </submittedName>
</protein>
<dbReference type="RefSeq" id="XP_040680164.1">
    <property type="nucleotide sequence ID" value="XM_040821595.1"/>
</dbReference>